<feature type="non-terminal residue" evidence="2">
    <location>
        <position position="1"/>
    </location>
</feature>
<gene>
    <name evidence="2" type="ORF">B2A_13838</name>
</gene>
<evidence type="ECO:0000313" key="2">
    <source>
        <dbReference type="EMBL" id="EQD31081.1"/>
    </source>
</evidence>
<accession>T0Y7L4</accession>
<reference evidence="2" key="1">
    <citation type="submission" date="2013-08" db="EMBL/GenBank/DDBJ databases">
        <authorList>
            <person name="Mendez C."/>
            <person name="Richter M."/>
            <person name="Ferrer M."/>
            <person name="Sanchez J."/>
        </authorList>
    </citation>
    <scope>NUCLEOTIDE SEQUENCE</scope>
</reference>
<feature type="domain" description="Recombinase zinc beta ribbon" evidence="1">
    <location>
        <begin position="45"/>
        <end position="99"/>
    </location>
</feature>
<dbReference type="PANTHER" id="PTHR30461:SF23">
    <property type="entry name" value="DNA RECOMBINASE-RELATED"/>
    <property type="match status" value="1"/>
</dbReference>
<evidence type="ECO:0000259" key="1">
    <source>
        <dbReference type="Pfam" id="PF13408"/>
    </source>
</evidence>
<sequence>TLILDAHPGYISWPEYEDNLRRLHENAQAQGVDRRHGPPREGPALLQGLAICGRCGDRMSVRYHPRHGRMVPEYLCQREAVEFSQPVCQRIVGGQLDRAIGRLLVETVTPLALEVSLAVQEELQTRARDADRLRHQQVERASYEAELAQRRYLSVDPGYRLVANTLEADW</sequence>
<dbReference type="PANTHER" id="PTHR30461">
    <property type="entry name" value="DNA-INVERTASE FROM LAMBDOID PROPHAGE"/>
    <property type="match status" value="1"/>
</dbReference>
<dbReference type="InterPro" id="IPR050639">
    <property type="entry name" value="SSR_resolvase"/>
</dbReference>
<dbReference type="AlphaFoldDB" id="T0Y7L4"/>
<proteinExistence type="predicted"/>
<name>T0Y7L4_9ZZZZ</name>
<dbReference type="Pfam" id="PF13408">
    <property type="entry name" value="Zn_ribbon_recom"/>
    <property type="match status" value="1"/>
</dbReference>
<dbReference type="InterPro" id="IPR025827">
    <property type="entry name" value="Zn_ribbon_recom_dom"/>
</dbReference>
<organism evidence="2">
    <name type="scientific">mine drainage metagenome</name>
    <dbReference type="NCBI Taxonomy" id="410659"/>
    <lineage>
        <taxon>unclassified sequences</taxon>
        <taxon>metagenomes</taxon>
        <taxon>ecological metagenomes</taxon>
    </lineage>
</organism>
<comment type="caution">
    <text evidence="2">The sequence shown here is derived from an EMBL/GenBank/DDBJ whole genome shotgun (WGS) entry which is preliminary data.</text>
</comment>
<protein>
    <submittedName>
        <fullName evidence="2">Resolvase domain-containing protein</fullName>
    </submittedName>
</protein>
<reference evidence="2" key="2">
    <citation type="journal article" date="2014" name="ISME J.">
        <title>Microbial stratification in low pH oxic and suboxic macroscopic growths along an acid mine drainage.</title>
        <authorList>
            <person name="Mendez-Garcia C."/>
            <person name="Mesa V."/>
            <person name="Sprenger R.R."/>
            <person name="Richter M."/>
            <person name="Diez M.S."/>
            <person name="Solano J."/>
            <person name="Bargiela R."/>
            <person name="Golyshina O.V."/>
            <person name="Manteca A."/>
            <person name="Ramos J.L."/>
            <person name="Gallego J.R."/>
            <person name="Llorente I."/>
            <person name="Martins Dos Santos V.A."/>
            <person name="Jensen O.N."/>
            <person name="Pelaez A.I."/>
            <person name="Sanchez J."/>
            <person name="Ferrer M."/>
        </authorList>
    </citation>
    <scope>NUCLEOTIDE SEQUENCE</scope>
</reference>
<dbReference type="GO" id="GO:0000150">
    <property type="term" value="F:DNA strand exchange activity"/>
    <property type="evidence" value="ECO:0007669"/>
    <property type="project" value="TreeGrafter"/>
</dbReference>
<dbReference type="EMBL" id="AUZZ01010033">
    <property type="protein sequence ID" value="EQD31081.1"/>
    <property type="molecule type" value="Genomic_DNA"/>
</dbReference>
<feature type="non-terminal residue" evidence="2">
    <location>
        <position position="170"/>
    </location>
</feature>